<reference evidence="6" key="1">
    <citation type="journal article" date="2011" name="Nat. Genet.">
        <title>The genome of the mesopolyploid crop species Brassica rapa.</title>
        <authorList>
            <consortium name="Brassica rapa Genome Sequencing Project Consortium"/>
            <person name="Wang X."/>
            <person name="Wang H."/>
            <person name="Wang J."/>
            <person name="Sun R."/>
            <person name="Wu J."/>
            <person name="Liu S."/>
            <person name="Bai Y."/>
            <person name="Mun J.H."/>
            <person name="Bancroft I."/>
            <person name="Cheng F."/>
            <person name="Huang S."/>
            <person name="Li X."/>
            <person name="Hua W."/>
            <person name="Wang J."/>
            <person name="Wang X."/>
            <person name="Freeling M."/>
            <person name="Pires J.C."/>
            <person name="Paterson A.H."/>
            <person name="Chalhoub B."/>
            <person name="Wang B."/>
            <person name="Hayward A."/>
            <person name="Sharpe A.G."/>
            <person name="Park B.S."/>
            <person name="Weisshaar B."/>
            <person name="Liu B."/>
            <person name="Li B."/>
            <person name="Liu B."/>
            <person name="Tong C."/>
            <person name="Song C."/>
            <person name="Duran C."/>
            <person name="Peng C."/>
            <person name="Geng C."/>
            <person name="Koh C."/>
            <person name="Lin C."/>
            <person name="Edwards D."/>
            <person name="Mu D."/>
            <person name="Shen D."/>
            <person name="Soumpourou E."/>
            <person name="Li F."/>
            <person name="Fraser F."/>
            <person name="Conant G."/>
            <person name="Lassalle G."/>
            <person name="King G.J."/>
            <person name="Bonnema G."/>
            <person name="Tang H."/>
            <person name="Wang H."/>
            <person name="Belcram H."/>
            <person name="Zhou H."/>
            <person name="Hirakawa H."/>
            <person name="Abe H."/>
            <person name="Guo H."/>
            <person name="Wang H."/>
            <person name="Jin H."/>
            <person name="Parkin I.A."/>
            <person name="Batley J."/>
            <person name="Kim J.S."/>
            <person name="Just J."/>
            <person name="Li J."/>
            <person name="Xu J."/>
            <person name="Deng J."/>
            <person name="Kim J.A."/>
            <person name="Li J."/>
            <person name="Yu J."/>
            <person name="Meng J."/>
            <person name="Wang J."/>
            <person name="Min J."/>
            <person name="Poulain J."/>
            <person name="Wang J."/>
            <person name="Hatakeyama K."/>
            <person name="Wu K."/>
            <person name="Wang L."/>
            <person name="Fang L."/>
            <person name="Trick M."/>
            <person name="Links M.G."/>
            <person name="Zhao M."/>
            <person name="Jin M."/>
            <person name="Ramchiary N."/>
            <person name="Drou N."/>
            <person name="Berkman P.J."/>
            <person name="Cai Q."/>
            <person name="Huang Q."/>
            <person name="Li R."/>
            <person name="Tabata S."/>
            <person name="Cheng S."/>
            <person name="Zhang S."/>
            <person name="Zhang S."/>
            <person name="Huang S."/>
            <person name="Sato S."/>
            <person name="Sun S."/>
            <person name="Kwon S.J."/>
            <person name="Choi S.R."/>
            <person name="Lee T.H."/>
            <person name="Fan W."/>
            <person name="Zhao X."/>
            <person name="Tan X."/>
            <person name="Xu X."/>
            <person name="Wang Y."/>
            <person name="Qiu Y."/>
            <person name="Yin Y."/>
            <person name="Li Y."/>
            <person name="Du Y."/>
            <person name="Liao Y."/>
            <person name="Lim Y."/>
            <person name="Narusaka Y."/>
            <person name="Wang Y."/>
            <person name="Wang Z."/>
            <person name="Li Z."/>
            <person name="Wang Z."/>
            <person name="Xiong Z."/>
            <person name="Zhang Z."/>
        </authorList>
    </citation>
    <scope>NUCLEOTIDE SEQUENCE [LARGE SCALE GENOMIC DNA]</scope>
    <source>
        <strain evidence="6">cv. Chiifu-401-42</strain>
    </source>
</reference>
<name>A0A397XJ15_BRACM</name>
<dbReference type="Proteomes" id="UP000011750">
    <property type="component" value="Chromosome A10"/>
</dbReference>
<dbReference type="InterPro" id="IPR006525">
    <property type="entry name" value="Cystatin-related_pln"/>
</dbReference>
<reference evidence="5" key="5">
    <citation type="submission" date="2023-03" db="UniProtKB">
        <authorList>
            <consortium name="EnsemblPlants"/>
        </authorList>
    </citation>
    <scope>IDENTIFICATION</scope>
    <source>
        <strain evidence="5">cv. Chiifu-401-42</strain>
    </source>
</reference>
<dbReference type="EMBL" id="LS974626">
    <property type="protein sequence ID" value="CAG7908992.1"/>
    <property type="molecule type" value="Genomic_DNA"/>
</dbReference>
<reference evidence="3 7" key="3">
    <citation type="submission" date="2018-06" db="EMBL/GenBank/DDBJ databases">
        <title>WGS assembly of Brassica rapa FPsc.</title>
        <authorList>
            <person name="Bowman J."/>
            <person name="Kohchi T."/>
            <person name="Yamato K."/>
            <person name="Jenkins J."/>
            <person name="Shu S."/>
            <person name="Ishizaki K."/>
            <person name="Yamaoka S."/>
            <person name="Nishihama R."/>
            <person name="Nakamura Y."/>
            <person name="Berger F."/>
            <person name="Adam C."/>
            <person name="Aki S."/>
            <person name="Althoff F."/>
            <person name="Araki T."/>
            <person name="Arteaga-Vazquez M."/>
            <person name="Balasubrmanian S."/>
            <person name="Bauer D."/>
            <person name="Boehm C."/>
            <person name="Briginshaw L."/>
            <person name="Caballero-Perez J."/>
            <person name="Catarino B."/>
            <person name="Chen F."/>
            <person name="Chiyoda S."/>
            <person name="Chovatia M."/>
            <person name="Davies K."/>
            <person name="Delmans M."/>
            <person name="Demura T."/>
            <person name="Dierschke T."/>
            <person name="Dolan L."/>
            <person name="Dorantes-Acosta A."/>
            <person name="Eklund D."/>
            <person name="Florent S."/>
            <person name="Flores-Sandoval E."/>
            <person name="Fujiyama A."/>
            <person name="Fukuzawa H."/>
            <person name="Galik B."/>
            <person name="Grimanelli D."/>
            <person name="Grimwood J."/>
            <person name="Grossniklaus U."/>
            <person name="Hamada T."/>
            <person name="Haseloff J."/>
            <person name="Hetherington A."/>
            <person name="Higo A."/>
            <person name="Hirakawa Y."/>
            <person name="Hundley H."/>
            <person name="Ikeda Y."/>
            <person name="Inoue K."/>
            <person name="Inoue S."/>
            <person name="Ishida S."/>
            <person name="Jia Q."/>
            <person name="Kakita M."/>
            <person name="Kanazawa T."/>
            <person name="Kawai Y."/>
            <person name="Kawashima T."/>
            <person name="Kennedy M."/>
            <person name="Kinose K."/>
            <person name="Kinoshita T."/>
            <person name="Kohara Y."/>
            <person name="Koide E."/>
            <person name="Komatsu K."/>
            <person name="Kopischke S."/>
            <person name="Kubo M."/>
            <person name="Kyozuka J."/>
            <person name="Lagercrantz U."/>
            <person name="Lin S."/>
            <person name="Lindquist E."/>
            <person name="Lipzen A."/>
            <person name="Lu C."/>
            <person name="Luna E."/>
            <person name="Martienssen R."/>
            <person name="Minamino N."/>
            <person name="Mizutani M."/>
            <person name="Mizutani M."/>
            <person name="Mochizuki N."/>
            <person name="Monte I."/>
            <person name="Mosher R."/>
            <person name="Nagasaki H."/>
            <person name="Nakagami H."/>
            <person name="Naramoto S."/>
            <person name="Nishitani K."/>
            <person name="Ohtani M."/>
            <person name="Okamoto T."/>
            <person name="Okumura M."/>
            <person name="Phillips J."/>
            <person name="Pollak B."/>
            <person name="Reinders A."/>
            <person name="Roevekamp M."/>
            <person name="Sano R."/>
            <person name="Sawa S."/>
            <person name="Schmid M."/>
            <person name="Shirakawa M."/>
            <person name="Solano R."/>
            <person name="Spunde A."/>
            <person name="Suetsugu N."/>
            <person name="Sugano S."/>
            <person name="Sugiyama A."/>
            <person name="Sun R."/>
            <person name="Suzuki Y."/>
            <person name="Takenaka M."/>
            <person name="Takezawa D."/>
            <person name="Tomogane H."/>
            <person name="Tsuzuki M."/>
            <person name="Ueda T."/>
            <person name="Umeda M."/>
            <person name="Ward J."/>
            <person name="Watanabe Y."/>
            <person name="Yazaki K."/>
            <person name="Yokoyama R."/>
            <person name="Yoshitake Y."/>
            <person name="Yotsui I."/>
            <person name="Zachgo S."/>
            <person name="Schmutz J."/>
        </authorList>
    </citation>
    <scope>NUCLEOTIDE SEQUENCE [LARGE SCALE GENOMIC DNA]</scope>
    <source>
        <strain evidence="7">cv. B-3</strain>
    </source>
</reference>
<dbReference type="PANTHER" id="PTHR31228:SF23">
    <property type="entry name" value="CYSTATIN_MONELLIN SUPERFAMILY PROTEIN"/>
    <property type="match status" value="1"/>
</dbReference>
<dbReference type="EnsemblPlants" id="Bra015258.1">
    <property type="protein sequence ID" value="Bra015258.1-P"/>
    <property type="gene ID" value="Bra015258"/>
</dbReference>
<dbReference type="EMBL" id="CM010637">
    <property type="protein sequence ID" value="RID40138.1"/>
    <property type="molecule type" value="Genomic_DNA"/>
</dbReference>
<evidence type="ECO:0008006" key="8">
    <source>
        <dbReference type="Google" id="ProtNLM"/>
    </source>
</evidence>
<dbReference type="Proteomes" id="UP000264353">
    <property type="component" value="Chromosome A10"/>
</dbReference>
<evidence type="ECO:0000313" key="7">
    <source>
        <dbReference type="Proteomes" id="UP000264353"/>
    </source>
</evidence>
<protein>
    <recommendedName>
        <fullName evidence="8">Cystatin domain-containing protein</fullName>
    </recommendedName>
</protein>
<organism evidence="3 7">
    <name type="scientific">Brassica campestris</name>
    <name type="common">Field mustard</name>
    <dbReference type="NCBI Taxonomy" id="3711"/>
    <lineage>
        <taxon>Eukaryota</taxon>
        <taxon>Viridiplantae</taxon>
        <taxon>Streptophyta</taxon>
        <taxon>Embryophyta</taxon>
        <taxon>Tracheophyta</taxon>
        <taxon>Spermatophyta</taxon>
        <taxon>Magnoliopsida</taxon>
        <taxon>eudicotyledons</taxon>
        <taxon>Gunneridae</taxon>
        <taxon>Pentapetalae</taxon>
        <taxon>rosids</taxon>
        <taxon>malvids</taxon>
        <taxon>Brassicales</taxon>
        <taxon>Brassicaceae</taxon>
        <taxon>Brassiceae</taxon>
        <taxon>Brassica</taxon>
    </lineage>
</organism>
<evidence type="ECO:0000313" key="4">
    <source>
        <dbReference type="EMBL" id="VDD16779.1"/>
    </source>
</evidence>
<reference evidence="6" key="2">
    <citation type="journal article" date="2018" name="Hortic Res">
        <title>Improved Brassica rapa reference genome by single-molecule sequencing and chromosome conformation capture technologies.</title>
        <authorList>
            <person name="Zhang L."/>
            <person name="Cai X."/>
            <person name="Wu J."/>
            <person name="Liu M."/>
            <person name="Grob S."/>
            <person name="Cheng F."/>
            <person name="Liang J."/>
            <person name="Cai C."/>
            <person name="Liu Z."/>
            <person name="Liu B."/>
            <person name="Wang F."/>
            <person name="Li S."/>
            <person name="Liu F."/>
            <person name="Li X."/>
            <person name="Cheng L."/>
            <person name="Yang W."/>
            <person name="Li M.H."/>
            <person name="Grossniklaus U."/>
            <person name="Zheng H."/>
            <person name="Wang X."/>
        </authorList>
    </citation>
    <scope>NUCLEOTIDE SEQUENCE [LARGE SCALE GENOMIC DNA]</scope>
    <source>
        <strain evidence="6">cv. Chiifu-401-42</strain>
    </source>
</reference>
<dbReference type="Gene3D" id="3.10.450.10">
    <property type="match status" value="1"/>
</dbReference>
<dbReference type="Gramene" id="A10p02380.2_BraZ1">
    <property type="protein sequence ID" value="A10p02380.2_BraZ1.CDS"/>
    <property type="gene ID" value="A10g02380.2_BraZ1"/>
</dbReference>
<dbReference type="SUPFAM" id="SSF54403">
    <property type="entry name" value="Cystatin/monellin"/>
    <property type="match status" value="1"/>
</dbReference>
<dbReference type="EMBL" id="LR031577">
    <property type="protein sequence ID" value="VDD16779.1"/>
    <property type="molecule type" value="Genomic_DNA"/>
</dbReference>
<feature type="region of interest" description="Disordered" evidence="1">
    <location>
        <begin position="38"/>
        <end position="90"/>
    </location>
</feature>
<dbReference type="STRING" id="51351.M4DFI5"/>
<accession>M4DFI5</accession>
<dbReference type="Gramene" id="Bra015258.1">
    <property type="protein sequence ID" value="Bra015258.1-P"/>
    <property type="gene ID" value="Bra015258"/>
</dbReference>
<evidence type="ECO:0000313" key="2">
    <source>
        <dbReference type="EMBL" id="CAG7908992.1"/>
    </source>
</evidence>
<dbReference type="HOGENOM" id="CLU_088056_2_0_1"/>
<accession>A0A397XJ15</accession>
<keyword evidence="6" id="KW-1185">Reference proteome</keyword>
<dbReference type="SMR" id="A0A397XJ15"/>
<dbReference type="OMA" id="QENIHAI"/>
<dbReference type="NCBIfam" id="TIGR01638">
    <property type="entry name" value="Atha_cystat_rel"/>
    <property type="match status" value="1"/>
</dbReference>
<evidence type="ECO:0000313" key="5">
    <source>
        <dbReference type="EnsemblPlants" id="Bra015258.1-P"/>
    </source>
</evidence>
<dbReference type="KEGG" id="brp:103844323"/>
<proteinExistence type="predicted"/>
<evidence type="ECO:0000256" key="1">
    <source>
        <dbReference type="SAM" id="MobiDB-lite"/>
    </source>
</evidence>
<dbReference type="PANTHER" id="PTHR31228">
    <property type="entry name" value="CYSTATIN/MONELLIN SUPERFAMILY PROTEIN"/>
    <property type="match status" value="1"/>
</dbReference>
<gene>
    <name evidence="4" type="ORF">BRAA10T42492Z</name>
    <name evidence="2" type="ORF">BRAPAZ1V2_A10P02380.2</name>
    <name evidence="3" type="ORF">BRARA_J00203</name>
</gene>
<reference evidence="4" key="4">
    <citation type="submission" date="2018-11" db="EMBL/GenBank/DDBJ databases">
        <authorList>
            <consortium name="Genoscope - CEA"/>
            <person name="William W."/>
        </authorList>
    </citation>
    <scope>NUCLEOTIDE SEQUENCE</scope>
</reference>
<dbReference type="OrthoDB" id="1112063at2759"/>
<evidence type="ECO:0000313" key="6">
    <source>
        <dbReference type="Proteomes" id="UP000011750"/>
    </source>
</evidence>
<dbReference type="Proteomes" id="UP000694005">
    <property type="component" value="Chromosome A10"/>
</dbReference>
<evidence type="ECO:0000313" key="3">
    <source>
        <dbReference type="EMBL" id="RID40138.1"/>
    </source>
</evidence>
<sequence>MNPSASMIDTVHGEVEVTTKHMEASMSDCIKLPTKRKAETSLVADSVEGEGSRQEEEEKDSGESDQVWDVDSFDSDYSSPEESASDTDEKELRRYLRHVYESRGFLLEKEMVPKNLFQGWRRLNLDAVFKKPNITGRDYMETMAQVAIDKYNQTKNKTVTLDHIVRAVKRMSHGVKAYITFMAKESPDGELVEYQAKAEKKVWQTKIHPILCRPSSSS</sequence>
<dbReference type="AlphaFoldDB" id="A0A397XJ15"/>
<dbReference type="InterPro" id="IPR046350">
    <property type="entry name" value="Cystatin_sf"/>
</dbReference>
<dbReference type="eggNOG" id="ENOG502RRHW">
    <property type="taxonomic scope" value="Eukaryota"/>
</dbReference>